<dbReference type="RefSeq" id="WP_209466666.1">
    <property type="nucleotide sequence ID" value="NZ_JAGGLG010000014.1"/>
</dbReference>
<evidence type="ECO:0000313" key="2">
    <source>
        <dbReference type="Proteomes" id="UP001519289"/>
    </source>
</evidence>
<organism evidence="1 2">
    <name type="scientific">Symbiobacterium terraclitae</name>
    <dbReference type="NCBI Taxonomy" id="557451"/>
    <lineage>
        <taxon>Bacteria</taxon>
        <taxon>Bacillati</taxon>
        <taxon>Bacillota</taxon>
        <taxon>Clostridia</taxon>
        <taxon>Eubacteriales</taxon>
        <taxon>Symbiobacteriaceae</taxon>
        <taxon>Symbiobacterium</taxon>
    </lineage>
</organism>
<evidence type="ECO:0000313" key="1">
    <source>
        <dbReference type="EMBL" id="MBP2018538.1"/>
    </source>
</evidence>
<dbReference type="InterPro" id="IPR027417">
    <property type="entry name" value="P-loop_NTPase"/>
</dbReference>
<dbReference type="Proteomes" id="UP001519289">
    <property type="component" value="Unassembled WGS sequence"/>
</dbReference>
<dbReference type="Pfam" id="PF14236">
    <property type="entry name" value="DruA"/>
    <property type="match status" value="2"/>
</dbReference>
<accession>A0ABS4JSN3</accession>
<evidence type="ECO:0008006" key="3">
    <source>
        <dbReference type="Google" id="ProtNLM"/>
    </source>
</evidence>
<dbReference type="InterPro" id="IPR025639">
    <property type="entry name" value="DruA"/>
</dbReference>
<protein>
    <recommendedName>
        <fullName evidence="3">DUF4338 domain-containing protein</fullName>
    </recommendedName>
</protein>
<gene>
    <name evidence="1" type="ORF">J2Z79_001953</name>
</gene>
<proteinExistence type="predicted"/>
<name>A0ABS4JSN3_9FIRM</name>
<dbReference type="EMBL" id="JAGGLG010000014">
    <property type="protein sequence ID" value="MBP2018538.1"/>
    <property type="molecule type" value="Genomic_DNA"/>
</dbReference>
<comment type="caution">
    <text evidence="1">The sequence shown here is derived from an EMBL/GenBank/DDBJ whole genome shotgun (WGS) entry which is preliminary data.</text>
</comment>
<reference evidence="1 2" key="1">
    <citation type="submission" date="2021-03" db="EMBL/GenBank/DDBJ databases">
        <title>Genomic Encyclopedia of Type Strains, Phase IV (KMG-IV): sequencing the most valuable type-strain genomes for metagenomic binning, comparative biology and taxonomic classification.</title>
        <authorList>
            <person name="Goeker M."/>
        </authorList>
    </citation>
    <scope>NUCLEOTIDE SEQUENCE [LARGE SCALE GENOMIC DNA]</scope>
    <source>
        <strain evidence="1 2">DSM 27138</strain>
    </source>
</reference>
<sequence length="1205" mass="136429">MISFYPYRPKLNGTFLERFHAKTFQLCQSAAPSVEIRRIALEEYEWATHEVMINPQQRRIYRASWLLLRDLLVAGWSCRWFDGEIQISPPSDTGDRVPEEQKSERKQSVRMAMYEARLSKIAEAREFIERMENPPKGKLPITALIANGKELAAEMESIASLPEAERIAALRKAVRPYLQLVQENAVCQFSGHRLGDIWRYFRLTWASPPENTPGRTMLYLVRDAARVNHPVIGIASLENAPIKIESRDTYIGWTLKSFLQQLDSAQSITEVERHFARLLNYVHDALADLKLEGLCTPQECENPSEQLISRLLRIAEEAKKDRDLALREWSSNTDGEAERSELGSISLAAEEALYRRKRAEQLANLLSAKRTLQAVMADPEFGRKWPELVQKDAVRMAIRSALQAQKSRHVGTSILELNVCGAIPPYNHLLGGKLVALLALSPQVVADYRERYGNRPSDIASRLKGQKVIRPAELVYVGTTSLYRVGSSQYNRLKLPAGLLRPDAPPVRWDRIGETSGYGTLHISRLTLQCLEDITSSEGVTQVNHVFGEGPSPKLRIIRQALDAAFESGQRYVTDEIPKHSMGRIVYGAWLATNGREYLLGMDDKPKYYFDNNTDGIEGTEAIAEYWRQRWLASRILYQPALDQVREFSPGDSLVLAPDNGGDTREPAYQPIRFEAEGMIGVTAGHDESLREYVRNLYRGSSSFADRIDLGLLQSIHIETDLDRAIIAELEAGRDVLLTGNPGDGKSHLQRILAPAMSQLPMRPVVELDASTLLDHELKERWEQARLEGRPFCLAINQAVLFSLAERYPEFTPLQEARDQITQAVAYGGAPSFSDRSVTVFDLNLRNVLSRNIVEAVINKMAAPDFISACNSCPSEGCDFVRNRSLLRSPRFRERLQAILDRVSSRGYHATLRELQSFVSYLLFAGRSCADLMTDSGNRELSLPQLPFTGIGGLFDAIRATFDPAEITHPIWDEKLAFGDTQTTDWDTGWTQEVGPINPYDVEQFVARKRAFYFFHAHGDVLLDVAGNDETAFVQFLSATSDRDAIRTLFRRINRFFGSDGGADELIVWQSHRYNHSPRKVFYSSKVRYRREFELVRPQLIPSMANAFELARDHVLLRLRANPQAQLRVDFEMFHLLAQVERGVPVLYLESDASRRLWQFMELLSEAIDPTDDVTVVLLDPVGGDQVRVTVDPQARTYLSVEVKE</sequence>
<keyword evidence="2" id="KW-1185">Reference proteome</keyword>
<dbReference type="SUPFAM" id="SSF52540">
    <property type="entry name" value="P-loop containing nucleoside triphosphate hydrolases"/>
    <property type="match status" value="1"/>
</dbReference>